<evidence type="ECO:0000313" key="3">
    <source>
        <dbReference type="Proteomes" id="UP000828251"/>
    </source>
</evidence>
<proteinExistence type="predicted"/>
<accession>A0A9D3W635</accession>
<evidence type="ECO:0000256" key="1">
    <source>
        <dbReference type="SAM" id="MobiDB-lite"/>
    </source>
</evidence>
<organism evidence="2 3">
    <name type="scientific">Gossypium stocksii</name>
    <dbReference type="NCBI Taxonomy" id="47602"/>
    <lineage>
        <taxon>Eukaryota</taxon>
        <taxon>Viridiplantae</taxon>
        <taxon>Streptophyta</taxon>
        <taxon>Embryophyta</taxon>
        <taxon>Tracheophyta</taxon>
        <taxon>Spermatophyta</taxon>
        <taxon>Magnoliopsida</taxon>
        <taxon>eudicotyledons</taxon>
        <taxon>Gunneridae</taxon>
        <taxon>Pentapetalae</taxon>
        <taxon>rosids</taxon>
        <taxon>malvids</taxon>
        <taxon>Malvales</taxon>
        <taxon>Malvaceae</taxon>
        <taxon>Malvoideae</taxon>
        <taxon>Gossypium</taxon>
    </lineage>
</organism>
<gene>
    <name evidence="2" type="ORF">J1N35_007447</name>
</gene>
<reference evidence="2 3" key="1">
    <citation type="journal article" date="2021" name="Plant Biotechnol. J.">
        <title>Multi-omics assisted identification of the key and species-specific regulatory components of drought-tolerant mechanisms in Gossypium stocksii.</title>
        <authorList>
            <person name="Yu D."/>
            <person name="Ke L."/>
            <person name="Zhang D."/>
            <person name="Wu Y."/>
            <person name="Sun Y."/>
            <person name="Mei J."/>
            <person name="Sun J."/>
            <person name="Sun Y."/>
        </authorList>
    </citation>
    <scope>NUCLEOTIDE SEQUENCE [LARGE SCALE GENOMIC DNA]</scope>
    <source>
        <strain evidence="3">cv. E1</strain>
        <tissue evidence="2">Leaf</tissue>
    </source>
</reference>
<feature type="compositionally biased region" description="Basic and acidic residues" evidence="1">
    <location>
        <begin position="109"/>
        <end position="119"/>
    </location>
</feature>
<name>A0A9D3W635_9ROSI</name>
<protein>
    <submittedName>
        <fullName evidence="2">Uncharacterized protein</fullName>
    </submittedName>
</protein>
<feature type="non-terminal residue" evidence="2">
    <location>
        <position position="1"/>
    </location>
</feature>
<sequence length="157" mass="17037">LYVEFTYVDGYGPSSTSIATNTGTKVQAESPTIQFYGGFFNLLQSGYYDLLGTFMGRHSSVSGIDLNFKDQYQSGDGMSNIVLKGDNEGVDEEGDAGEEEGVTDANEGEELKPKPIWQRDLDGSEMEIFFKLDLVTTASKPCGSEDDASDNVSNLDP</sequence>
<feature type="compositionally biased region" description="Acidic residues" evidence="1">
    <location>
        <begin position="88"/>
        <end position="108"/>
    </location>
</feature>
<feature type="region of interest" description="Disordered" evidence="1">
    <location>
        <begin position="79"/>
        <end position="119"/>
    </location>
</feature>
<dbReference type="OrthoDB" id="10571089at2759"/>
<evidence type="ECO:0000313" key="2">
    <source>
        <dbReference type="EMBL" id="KAH1114069.1"/>
    </source>
</evidence>
<comment type="caution">
    <text evidence="2">The sequence shown here is derived from an EMBL/GenBank/DDBJ whole genome shotgun (WGS) entry which is preliminary data.</text>
</comment>
<dbReference type="AlphaFoldDB" id="A0A9D3W635"/>
<dbReference type="EMBL" id="JAIQCV010000003">
    <property type="protein sequence ID" value="KAH1114069.1"/>
    <property type="molecule type" value="Genomic_DNA"/>
</dbReference>
<dbReference type="Proteomes" id="UP000828251">
    <property type="component" value="Unassembled WGS sequence"/>
</dbReference>
<keyword evidence="3" id="KW-1185">Reference proteome</keyword>